<evidence type="ECO:0000256" key="2">
    <source>
        <dbReference type="SAM" id="SignalP"/>
    </source>
</evidence>
<dbReference type="RefSeq" id="WP_143446915.1">
    <property type="nucleotide sequence ID" value="NZ_FWXV01000009.1"/>
</dbReference>
<keyword evidence="2" id="KW-0732">Signal</keyword>
<accession>A0A1Y5Y541</accession>
<evidence type="ECO:0000313" key="3">
    <source>
        <dbReference type="EMBL" id="SMD23550.1"/>
    </source>
</evidence>
<name>A0A1Y5Y541_KIBAR</name>
<reference evidence="3 4" key="1">
    <citation type="submission" date="2017-04" db="EMBL/GenBank/DDBJ databases">
        <authorList>
            <person name="Afonso C.L."/>
            <person name="Miller P.J."/>
            <person name="Scott M.A."/>
            <person name="Spackman E."/>
            <person name="Goraichik I."/>
            <person name="Dimitrov K.M."/>
            <person name="Suarez D.L."/>
            <person name="Swayne D.E."/>
        </authorList>
    </citation>
    <scope>NUCLEOTIDE SEQUENCE [LARGE SCALE GENOMIC DNA]</scope>
    <source>
        <strain evidence="3 4">DSM 43828</strain>
    </source>
</reference>
<evidence type="ECO:0000313" key="4">
    <source>
        <dbReference type="Proteomes" id="UP000192674"/>
    </source>
</evidence>
<dbReference type="OrthoDB" id="3691101at2"/>
<gene>
    <name evidence="3" type="ORF">SAMN05661093_08078</name>
</gene>
<proteinExistence type="predicted"/>
<dbReference type="EMBL" id="FWXV01000009">
    <property type="protein sequence ID" value="SMD23550.1"/>
    <property type="molecule type" value="Genomic_DNA"/>
</dbReference>
<feature type="region of interest" description="Disordered" evidence="1">
    <location>
        <begin position="22"/>
        <end position="67"/>
    </location>
</feature>
<protein>
    <recommendedName>
        <fullName evidence="5">DUF3558 domain-containing protein</fullName>
    </recommendedName>
</protein>
<evidence type="ECO:0000256" key="1">
    <source>
        <dbReference type="SAM" id="MobiDB-lite"/>
    </source>
</evidence>
<feature type="signal peptide" evidence="2">
    <location>
        <begin position="1"/>
        <end position="19"/>
    </location>
</feature>
<dbReference type="Proteomes" id="UP000192674">
    <property type="component" value="Unassembled WGS sequence"/>
</dbReference>
<evidence type="ECO:0008006" key="5">
    <source>
        <dbReference type="Google" id="ProtNLM"/>
    </source>
</evidence>
<feature type="compositionally biased region" description="Low complexity" evidence="1">
    <location>
        <begin position="37"/>
        <end position="67"/>
    </location>
</feature>
<keyword evidence="4" id="KW-1185">Reference proteome</keyword>
<feature type="chain" id="PRO_5039207953" description="DUF3558 domain-containing protein" evidence="2">
    <location>
        <begin position="20"/>
        <end position="207"/>
    </location>
</feature>
<sequence>MIRRFVCGVALVSLTAACTQPTEGTPVAAAPGDTVITTTEEPPYPTTEPSYPTHTTRPSLPTTTTSGPPLAIAKRKTLTTAPACATFVTPTDVGRLTGTTATAEPEDKGFCSYTLDRSGTPAGVAMIVLHESLDAENTQSTTFEGNSAFRLTTIDTTCDLRIALTDDQSVKFRVLWVSLVLSGPAEPICTTVEKLARHVFGKLPGNS</sequence>
<dbReference type="AlphaFoldDB" id="A0A1Y5Y541"/>
<organism evidence="3 4">
    <name type="scientific">Kibdelosporangium aridum</name>
    <dbReference type="NCBI Taxonomy" id="2030"/>
    <lineage>
        <taxon>Bacteria</taxon>
        <taxon>Bacillati</taxon>
        <taxon>Actinomycetota</taxon>
        <taxon>Actinomycetes</taxon>
        <taxon>Pseudonocardiales</taxon>
        <taxon>Pseudonocardiaceae</taxon>
        <taxon>Kibdelosporangium</taxon>
    </lineage>
</organism>
<dbReference type="PROSITE" id="PS51257">
    <property type="entry name" value="PROKAR_LIPOPROTEIN"/>
    <property type="match status" value="1"/>
</dbReference>